<evidence type="ECO:0000259" key="2">
    <source>
        <dbReference type="Pfam" id="PF20789"/>
    </source>
</evidence>
<proteinExistence type="predicted"/>
<dbReference type="SUPFAM" id="SSF54637">
    <property type="entry name" value="Thioesterase/thiol ester dehydrase-isomerase"/>
    <property type="match status" value="2"/>
</dbReference>
<dbReference type="PANTHER" id="PTHR38110:SF1">
    <property type="entry name" value="THIOESTERASE DOMAIN-CONTAINING PROTEIN"/>
    <property type="match status" value="1"/>
</dbReference>
<dbReference type="Pfam" id="PF20789">
    <property type="entry name" value="4HBT_3C"/>
    <property type="match status" value="1"/>
</dbReference>
<name>A0A7I7T146_9MYCO</name>
<dbReference type="AlphaFoldDB" id="A0A7I7T146"/>
<feature type="domain" description="Acyl-CoA thioesterase-like N-terminal HotDog" evidence="1">
    <location>
        <begin position="27"/>
        <end position="110"/>
    </location>
</feature>
<dbReference type="Proteomes" id="UP000467148">
    <property type="component" value="Chromosome"/>
</dbReference>
<dbReference type="KEGG" id="mhev:MHEL_00390"/>
<evidence type="ECO:0000313" key="4">
    <source>
        <dbReference type="Proteomes" id="UP000467148"/>
    </source>
</evidence>
<dbReference type="RefSeq" id="WP_163745706.1">
    <property type="nucleotide sequence ID" value="NZ_AP022596.1"/>
</dbReference>
<evidence type="ECO:0000313" key="3">
    <source>
        <dbReference type="EMBL" id="BBY61796.1"/>
    </source>
</evidence>
<dbReference type="Gene3D" id="2.40.160.210">
    <property type="entry name" value="Acyl-CoA thioesterase, double hotdog domain"/>
    <property type="match status" value="1"/>
</dbReference>
<dbReference type="InterPro" id="IPR052389">
    <property type="entry name" value="Sec_Metab_Biosynth-Assoc"/>
</dbReference>
<dbReference type="InterPro" id="IPR042171">
    <property type="entry name" value="Acyl-CoA_hotdog"/>
</dbReference>
<dbReference type="Pfam" id="PF13622">
    <property type="entry name" value="4HBT_3"/>
    <property type="match status" value="1"/>
</dbReference>
<sequence length="269" mass="29559">MTTTVHSFDTAIDLADNGIGHYIGQTTPEWANMVGPFGGVTAAAIIRAIERHRDRIGEPVALTVNYLAPVTDGSFDITVRAARTNRTNQHWTAEMTQEHGLTTTATAVFGVRRDAWSDTEATMPAAPDPETLTPTTLPVPVPWMRNYEMHYVDGGVPTEPAESTSSTTTLWTRQRPARALDFAALSALSDVFYPRVFLRRGRMLPAGTVSLTTYFHVDGAELAGHGTDYVLASAHAQRFARGYFDQTAQIWGRDATLLATSHQIVYYKD</sequence>
<dbReference type="InterPro" id="IPR029069">
    <property type="entry name" value="HotDog_dom_sf"/>
</dbReference>
<dbReference type="PANTHER" id="PTHR38110">
    <property type="entry name" value="CHROMOSOME 23, WHOLE GENOME SHOTGUN SEQUENCE"/>
    <property type="match status" value="1"/>
</dbReference>
<keyword evidence="4" id="KW-1185">Reference proteome</keyword>
<protein>
    <submittedName>
        <fullName evidence="3">Acyl-CoA thioesterase</fullName>
    </submittedName>
</protein>
<organism evidence="3 4">
    <name type="scientific">Mycolicibacterium helvum</name>
    <dbReference type="NCBI Taxonomy" id="1534349"/>
    <lineage>
        <taxon>Bacteria</taxon>
        <taxon>Bacillati</taxon>
        <taxon>Actinomycetota</taxon>
        <taxon>Actinomycetes</taxon>
        <taxon>Mycobacteriales</taxon>
        <taxon>Mycobacteriaceae</taxon>
        <taxon>Mycolicibacterium</taxon>
    </lineage>
</organism>
<dbReference type="InterPro" id="IPR049449">
    <property type="entry name" value="TesB_ACOT8-like_N"/>
</dbReference>
<dbReference type="InterPro" id="IPR049450">
    <property type="entry name" value="ACOT8-like_C"/>
</dbReference>
<dbReference type="EMBL" id="AP022596">
    <property type="protein sequence ID" value="BBY61796.1"/>
    <property type="molecule type" value="Genomic_DNA"/>
</dbReference>
<feature type="domain" description="Acyl-CoA thioesterase-like C-terminal" evidence="2">
    <location>
        <begin position="129"/>
        <end position="266"/>
    </location>
</feature>
<gene>
    <name evidence="3" type="ORF">MHEL_00390</name>
</gene>
<reference evidence="3 4" key="1">
    <citation type="journal article" date="2019" name="Emerg. Microbes Infect.">
        <title>Comprehensive subspecies identification of 175 nontuberculous mycobacteria species based on 7547 genomic profiles.</title>
        <authorList>
            <person name="Matsumoto Y."/>
            <person name="Kinjo T."/>
            <person name="Motooka D."/>
            <person name="Nabeya D."/>
            <person name="Jung N."/>
            <person name="Uechi K."/>
            <person name="Horii T."/>
            <person name="Iida T."/>
            <person name="Fujita J."/>
            <person name="Nakamura S."/>
        </authorList>
    </citation>
    <scope>NUCLEOTIDE SEQUENCE [LARGE SCALE GENOMIC DNA]</scope>
    <source>
        <strain evidence="3 4">JCM 30396</strain>
    </source>
</reference>
<accession>A0A7I7T146</accession>
<evidence type="ECO:0000259" key="1">
    <source>
        <dbReference type="Pfam" id="PF13622"/>
    </source>
</evidence>